<dbReference type="InterPro" id="IPR003599">
    <property type="entry name" value="Ig_sub"/>
</dbReference>
<evidence type="ECO:0000256" key="7">
    <source>
        <dbReference type="ARBA" id="ARBA00023180"/>
    </source>
</evidence>
<dbReference type="SMART" id="SM00409">
    <property type="entry name" value="IG"/>
    <property type="match status" value="3"/>
</dbReference>
<dbReference type="InterPro" id="IPR036179">
    <property type="entry name" value="Ig-like_dom_sf"/>
</dbReference>
<keyword evidence="8" id="KW-0393">Immunoglobulin domain</keyword>
<keyword evidence="2" id="KW-1003">Cell membrane</keyword>
<proteinExistence type="predicted"/>
<comment type="caution">
    <text evidence="11">The sequence shown here is derived from an EMBL/GenBank/DDBJ whole genome shotgun (WGS) entry which is preliminary data.</text>
</comment>
<evidence type="ECO:0000256" key="9">
    <source>
        <dbReference type="SAM" id="MobiDB-lite"/>
    </source>
</evidence>
<dbReference type="AlphaFoldDB" id="A0AAW2I8S5"/>
<dbReference type="FunFam" id="2.60.40.10:FF:000328">
    <property type="entry name" value="CLUMA_CG000981, isoform A"/>
    <property type="match status" value="1"/>
</dbReference>
<dbReference type="InterPro" id="IPR007110">
    <property type="entry name" value="Ig-like_dom"/>
</dbReference>
<evidence type="ECO:0000256" key="1">
    <source>
        <dbReference type="ARBA" id="ARBA00004236"/>
    </source>
</evidence>
<dbReference type="InterPro" id="IPR003006">
    <property type="entry name" value="Ig/MHC_CS"/>
</dbReference>
<evidence type="ECO:0000256" key="4">
    <source>
        <dbReference type="ARBA" id="ARBA00022737"/>
    </source>
</evidence>
<sequence>MRVVLSVPGQMPQTELEPEFLQPLENLTVTQGRDVFFTCVVNHLGQYKVAWIKSDSKAILAIHTHLVAHNLRLGVTHNGHNTWKLHISNVQKNDSGTYMCQINTDPMKSQMGHLQIVVPPDILNDESSDGGVALEGGSIRLRCKATGLPEPSVQWRREDSKNIVLRHEGGRERTVERIVKGEILTLTNVQRSDMGVYLCIASNGVPPSVSKRFVVQVHFQPIIKVTNQLVAAPIGSDVVLQCYIEASPKAMNSWYREKGEKLMDGPKYSVDEHQLSEYALMMNLTIRAIEKRDLGAYLCSSSNALGTASGAVRLQEIYMPPKTTSPPRSNNNIHTYHKPTHSPKKIKPKPRKEEASAAAAATTTTLEPKYLQTINPSISKPPFRVLEEELTGSSSKVLLCLPLINICGMIALALHS</sequence>
<dbReference type="SMART" id="SM00408">
    <property type="entry name" value="IGc2"/>
    <property type="match status" value="3"/>
</dbReference>
<dbReference type="InterPro" id="IPR013783">
    <property type="entry name" value="Ig-like_fold"/>
</dbReference>
<dbReference type="Pfam" id="PF07679">
    <property type="entry name" value="I-set"/>
    <property type="match status" value="2"/>
</dbReference>
<dbReference type="InterPro" id="IPR003598">
    <property type="entry name" value="Ig_sub2"/>
</dbReference>
<keyword evidence="7" id="KW-0325">Glycoprotein</keyword>
<feature type="domain" description="Ig-like" evidence="10">
    <location>
        <begin position="120"/>
        <end position="210"/>
    </location>
</feature>
<protein>
    <recommendedName>
        <fullName evidence="10">Ig-like domain-containing protein</fullName>
    </recommendedName>
</protein>
<dbReference type="Pfam" id="PF13927">
    <property type="entry name" value="Ig_3"/>
    <property type="match status" value="1"/>
</dbReference>
<keyword evidence="3" id="KW-0732">Signal</keyword>
<dbReference type="PANTHER" id="PTHR12231:SF265">
    <property type="entry name" value="DPR-INTERACTING PROTEIN LAMBDA"/>
    <property type="match status" value="1"/>
</dbReference>
<evidence type="ECO:0000256" key="5">
    <source>
        <dbReference type="ARBA" id="ARBA00023136"/>
    </source>
</evidence>
<evidence type="ECO:0000256" key="3">
    <source>
        <dbReference type="ARBA" id="ARBA00022729"/>
    </source>
</evidence>
<accession>A0AAW2I8S5</accession>
<organism evidence="11">
    <name type="scientific">Menopon gallinae</name>
    <name type="common">poultry shaft louse</name>
    <dbReference type="NCBI Taxonomy" id="328185"/>
    <lineage>
        <taxon>Eukaryota</taxon>
        <taxon>Metazoa</taxon>
        <taxon>Ecdysozoa</taxon>
        <taxon>Arthropoda</taxon>
        <taxon>Hexapoda</taxon>
        <taxon>Insecta</taxon>
        <taxon>Pterygota</taxon>
        <taxon>Neoptera</taxon>
        <taxon>Paraneoptera</taxon>
        <taxon>Psocodea</taxon>
        <taxon>Troctomorpha</taxon>
        <taxon>Phthiraptera</taxon>
        <taxon>Amblycera</taxon>
        <taxon>Menoponidae</taxon>
        <taxon>Menopon</taxon>
    </lineage>
</organism>
<feature type="region of interest" description="Disordered" evidence="9">
    <location>
        <begin position="320"/>
        <end position="362"/>
    </location>
</feature>
<dbReference type="PANTHER" id="PTHR12231">
    <property type="entry name" value="CTX-RELATED TYPE I TRANSMEMBRANE PROTEIN"/>
    <property type="match status" value="1"/>
</dbReference>
<dbReference type="EMBL" id="JARGDH010000001">
    <property type="protein sequence ID" value="KAL0278183.1"/>
    <property type="molecule type" value="Genomic_DNA"/>
</dbReference>
<evidence type="ECO:0000256" key="8">
    <source>
        <dbReference type="ARBA" id="ARBA00023319"/>
    </source>
</evidence>
<dbReference type="Gene3D" id="2.60.40.10">
    <property type="entry name" value="Immunoglobulins"/>
    <property type="match status" value="3"/>
</dbReference>
<keyword evidence="5" id="KW-0472">Membrane</keyword>
<comment type="subcellular location">
    <subcellularLocation>
        <location evidence="1">Cell membrane</location>
    </subcellularLocation>
</comment>
<dbReference type="CDD" id="cd00096">
    <property type="entry name" value="Ig"/>
    <property type="match status" value="1"/>
</dbReference>
<keyword evidence="4" id="KW-0677">Repeat</keyword>
<evidence type="ECO:0000256" key="2">
    <source>
        <dbReference type="ARBA" id="ARBA00022475"/>
    </source>
</evidence>
<dbReference type="GO" id="GO:0005886">
    <property type="term" value="C:plasma membrane"/>
    <property type="evidence" value="ECO:0007669"/>
    <property type="project" value="UniProtKB-SubCell"/>
</dbReference>
<dbReference type="GO" id="GO:0043005">
    <property type="term" value="C:neuron projection"/>
    <property type="evidence" value="ECO:0007669"/>
    <property type="project" value="TreeGrafter"/>
</dbReference>
<keyword evidence="6" id="KW-1015">Disulfide bond</keyword>
<feature type="compositionally biased region" description="Basic residues" evidence="9">
    <location>
        <begin position="335"/>
        <end position="350"/>
    </location>
</feature>
<dbReference type="PROSITE" id="PS00290">
    <property type="entry name" value="IG_MHC"/>
    <property type="match status" value="1"/>
</dbReference>
<dbReference type="InterPro" id="IPR051170">
    <property type="entry name" value="Neural/epithelial_adhesion"/>
</dbReference>
<dbReference type="InterPro" id="IPR013098">
    <property type="entry name" value="Ig_I-set"/>
</dbReference>
<dbReference type="SUPFAM" id="SSF48726">
    <property type="entry name" value="Immunoglobulin"/>
    <property type="match status" value="3"/>
</dbReference>
<feature type="domain" description="Ig-like" evidence="10">
    <location>
        <begin position="221"/>
        <end position="315"/>
    </location>
</feature>
<evidence type="ECO:0000256" key="6">
    <source>
        <dbReference type="ARBA" id="ARBA00023157"/>
    </source>
</evidence>
<evidence type="ECO:0000259" key="10">
    <source>
        <dbReference type="PROSITE" id="PS50835"/>
    </source>
</evidence>
<name>A0AAW2I8S5_9NEOP</name>
<dbReference type="PROSITE" id="PS50835">
    <property type="entry name" value="IG_LIKE"/>
    <property type="match status" value="3"/>
</dbReference>
<gene>
    <name evidence="11" type="ORF">PYX00_000079</name>
</gene>
<reference evidence="11" key="1">
    <citation type="journal article" date="2024" name="Gigascience">
        <title>Chromosome-level genome of the poultry shaft louse Menopon gallinae provides insight into the host-switching and adaptive evolution of parasitic lice.</title>
        <authorList>
            <person name="Xu Y."/>
            <person name="Ma L."/>
            <person name="Liu S."/>
            <person name="Liang Y."/>
            <person name="Liu Q."/>
            <person name="He Z."/>
            <person name="Tian L."/>
            <person name="Duan Y."/>
            <person name="Cai W."/>
            <person name="Li H."/>
            <person name="Song F."/>
        </authorList>
    </citation>
    <scope>NUCLEOTIDE SEQUENCE</scope>
    <source>
        <strain evidence="11">Cailab_2023a</strain>
    </source>
</reference>
<feature type="compositionally biased region" description="Polar residues" evidence="9">
    <location>
        <begin position="325"/>
        <end position="334"/>
    </location>
</feature>
<evidence type="ECO:0000313" key="11">
    <source>
        <dbReference type="EMBL" id="KAL0278183.1"/>
    </source>
</evidence>
<feature type="domain" description="Ig-like" evidence="10">
    <location>
        <begin position="18"/>
        <end position="103"/>
    </location>
</feature>